<reference evidence="1" key="2">
    <citation type="submission" date="2020-09" db="EMBL/GenBank/DDBJ databases">
        <authorList>
            <person name="Sun Q."/>
            <person name="Zhou Y."/>
        </authorList>
    </citation>
    <scope>NUCLEOTIDE SEQUENCE</scope>
    <source>
        <strain evidence="1">CGMCC 1.12777</strain>
    </source>
</reference>
<keyword evidence="2" id="KW-1185">Reference proteome</keyword>
<protein>
    <submittedName>
        <fullName evidence="1">Uncharacterized protein</fullName>
    </submittedName>
</protein>
<accession>A0A8J2ZZW2</accession>
<evidence type="ECO:0000313" key="2">
    <source>
        <dbReference type="Proteomes" id="UP000656813"/>
    </source>
</evidence>
<name>A0A8J2ZZW2_9BACL</name>
<reference evidence="1" key="1">
    <citation type="journal article" date="2014" name="Int. J. Syst. Evol. Microbiol.">
        <title>Complete genome sequence of Corynebacterium casei LMG S-19264T (=DSM 44701T), isolated from a smear-ripened cheese.</title>
        <authorList>
            <consortium name="US DOE Joint Genome Institute (JGI-PGF)"/>
            <person name="Walter F."/>
            <person name="Albersmeier A."/>
            <person name="Kalinowski J."/>
            <person name="Ruckert C."/>
        </authorList>
    </citation>
    <scope>NUCLEOTIDE SEQUENCE</scope>
    <source>
        <strain evidence="1">CGMCC 1.12777</strain>
    </source>
</reference>
<proteinExistence type="predicted"/>
<dbReference type="Proteomes" id="UP000656813">
    <property type="component" value="Unassembled WGS sequence"/>
</dbReference>
<sequence>MRHVWGWLVIASFGLALIGISHYGASKPPDIVVKSGNISLITKSGGYEWRDDHQALVADGTAPEQIAEKMKGDELKSKTPIILSFADDSHPQVKLYLWKNEKRERVKSVTSQAFTTPDEGGRYIYEATALWEKGKATYIFVVNVKE</sequence>
<gene>
    <name evidence="1" type="ORF">GCM10007096_36760</name>
</gene>
<dbReference type="AlphaFoldDB" id="A0A8J2ZZW2"/>
<comment type="caution">
    <text evidence="1">The sequence shown here is derived from an EMBL/GenBank/DDBJ whole genome shotgun (WGS) entry which is preliminary data.</text>
</comment>
<evidence type="ECO:0000313" key="1">
    <source>
        <dbReference type="EMBL" id="GGH87227.1"/>
    </source>
</evidence>
<organism evidence="1 2">
    <name type="scientific">Pullulanibacillus pueri</name>
    <dbReference type="NCBI Taxonomy" id="1437324"/>
    <lineage>
        <taxon>Bacteria</taxon>
        <taxon>Bacillati</taxon>
        <taxon>Bacillota</taxon>
        <taxon>Bacilli</taxon>
        <taxon>Bacillales</taxon>
        <taxon>Sporolactobacillaceae</taxon>
        <taxon>Pullulanibacillus</taxon>
    </lineage>
</organism>
<dbReference type="EMBL" id="BMFV01000037">
    <property type="protein sequence ID" value="GGH87227.1"/>
    <property type="molecule type" value="Genomic_DNA"/>
</dbReference>
<dbReference type="RefSeq" id="WP_188498844.1">
    <property type="nucleotide sequence ID" value="NZ_BMFV01000037.1"/>
</dbReference>